<evidence type="ECO:0000313" key="1">
    <source>
        <dbReference type="EMBL" id="GAA1621427.1"/>
    </source>
</evidence>
<dbReference type="Gene3D" id="3.40.50.1000">
    <property type="entry name" value="HAD superfamily/HAD-like"/>
    <property type="match status" value="1"/>
</dbReference>
<dbReference type="SUPFAM" id="SSF56784">
    <property type="entry name" value="HAD-like"/>
    <property type="match status" value="1"/>
</dbReference>
<proteinExistence type="predicted"/>
<dbReference type="PRINTS" id="PR00413">
    <property type="entry name" value="HADHALOGNASE"/>
</dbReference>
<dbReference type="EMBL" id="BAAANE010000002">
    <property type="protein sequence ID" value="GAA1621427.1"/>
    <property type="molecule type" value="Genomic_DNA"/>
</dbReference>
<dbReference type="InterPro" id="IPR023198">
    <property type="entry name" value="PGP-like_dom2"/>
</dbReference>
<dbReference type="NCBIfam" id="TIGR01509">
    <property type="entry name" value="HAD-SF-IA-v3"/>
    <property type="match status" value="1"/>
</dbReference>
<gene>
    <name evidence="1" type="ORF">GCM10009744_05570</name>
</gene>
<dbReference type="InterPro" id="IPR051806">
    <property type="entry name" value="HAD-like_SPP"/>
</dbReference>
<dbReference type="InterPro" id="IPR036412">
    <property type="entry name" value="HAD-like_sf"/>
</dbReference>
<dbReference type="PANTHER" id="PTHR43481:SF4">
    <property type="entry name" value="GLYCEROL-1-PHOSPHATE PHOSPHOHYDROLASE 1-RELATED"/>
    <property type="match status" value="1"/>
</dbReference>
<dbReference type="Gene3D" id="1.10.150.240">
    <property type="entry name" value="Putative phosphatase, domain 2"/>
    <property type="match status" value="1"/>
</dbReference>
<keyword evidence="2" id="KW-1185">Reference proteome</keyword>
<dbReference type="InterPro" id="IPR023214">
    <property type="entry name" value="HAD_sf"/>
</dbReference>
<evidence type="ECO:0000313" key="2">
    <source>
        <dbReference type="Proteomes" id="UP001501319"/>
    </source>
</evidence>
<dbReference type="PANTHER" id="PTHR43481">
    <property type="entry name" value="FRUCTOSE-1-PHOSPHATE PHOSPHATASE"/>
    <property type="match status" value="1"/>
</dbReference>
<dbReference type="SFLD" id="SFLDG01129">
    <property type="entry name" value="C1.5:_HAD__Beta-PGM__Phosphata"/>
    <property type="match status" value="1"/>
</dbReference>
<accession>A0ABN2EZJ0</accession>
<dbReference type="InterPro" id="IPR006439">
    <property type="entry name" value="HAD-SF_hydro_IA"/>
</dbReference>
<organism evidence="1 2">
    <name type="scientific">Kribbella alba</name>
    <dbReference type="NCBI Taxonomy" id="190197"/>
    <lineage>
        <taxon>Bacteria</taxon>
        <taxon>Bacillati</taxon>
        <taxon>Actinomycetota</taxon>
        <taxon>Actinomycetes</taxon>
        <taxon>Propionibacteriales</taxon>
        <taxon>Kribbellaceae</taxon>
        <taxon>Kribbella</taxon>
    </lineage>
</organism>
<comment type="caution">
    <text evidence="1">The sequence shown here is derived from an EMBL/GenBank/DDBJ whole genome shotgun (WGS) entry which is preliminary data.</text>
</comment>
<reference evidence="1 2" key="1">
    <citation type="journal article" date="2019" name="Int. J. Syst. Evol. Microbiol.">
        <title>The Global Catalogue of Microorganisms (GCM) 10K type strain sequencing project: providing services to taxonomists for standard genome sequencing and annotation.</title>
        <authorList>
            <consortium name="The Broad Institute Genomics Platform"/>
            <consortium name="The Broad Institute Genome Sequencing Center for Infectious Disease"/>
            <person name="Wu L."/>
            <person name="Ma J."/>
        </authorList>
    </citation>
    <scope>NUCLEOTIDE SEQUENCE [LARGE SCALE GENOMIC DNA]</scope>
    <source>
        <strain evidence="1 2">JCM 14306</strain>
    </source>
</reference>
<dbReference type="Pfam" id="PF00702">
    <property type="entry name" value="Hydrolase"/>
    <property type="match status" value="1"/>
</dbReference>
<dbReference type="SFLD" id="SFLDS00003">
    <property type="entry name" value="Haloacid_Dehalogenase"/>
    <property type="match status" value="1"/>
</dbReference>
<protein>
    <submittedName>
        <fullName evidence="1">Sugar phosphatase</fullName>
    </submittedName>
</protein>
<dbReference type="Proteomes" id="UP001501319">
    <property type="component" value="Unassembled WGS sequence"/>
</dbReference>
<dbReference type="PROSITE" id="PS01228">
    <property type="entry name" value="COF_1"/>
    <property type="match status" value="1"/>
</dbReference>
<name>A0ABN2EZJ0_9ACTN</name>
<sequence length="212" mass="22408">MEGVMDLSQVRAVLFDMDGTLVTSDAAVERAWATWSDEYCVDVAEVLAIAHGSPAESTVDRVLPHLDELARANAAARQLQLQYDDLSDVEAAPGAAEVIAVIERLGIRWAVVTSADRQLAKARLGAAGIDAPVLVTIEDITRGKPDPQGYLRAAELLETAPEQCVVVEDASVGIQAGHAAGAITAALKGLSGDLELTDLHQLAELIAPRPRE</sequence>